<feature type="region of interest" description="Disordered" evidence="1">
    <location>
        <begin position="128"/>
        <end position="154"/>
    </location>
</feature>
<dbReference type="EMBL" id="FN648520">
    <property type="protein sequence ID" value="CBJ26425.1"/>
    <property type="molecule type" value="Genomic_DNA"/>
</dbReference>
<protein>
    <submittedName>
        <fullName evidence="2">Uncharacterized protein</fullName>
    </submittedName>
</protein>
<feature type="compositionally biased region" description="Gly residues" evidence="1">
    <location>
        <begin position="84"/>
        <end position="101"/>
    </location>
</feature>
<proteinExistence type="predicted"/>
<feature type="compositionally biased region" description="Basic and acidic residues" evidence="1">
    <location>
        <begin position="128"/>
        <end position="137"/>
    </location>
</feature>
<accession>D7FXQ8</accession>
<sequence>MTSRSPRATAGGGGAVCWSRDGRRAGDPGRSFGPHAGLGWSDASEGDSSPPPRSGDGPWIGRRLNVSEKLQLLHNSSFSETGAGTHGGGAAAAAAAGGGGAKRSDELRVGCYDELGDEDGLWRHLEHKHGEGGRGLRSDGGTAYPSNVGRGLGR</sequence>
<reference evidence="2 3" key="1">
    <citation type="journal article" date="2010" name="Nature">
        <title>The Ectocarpus genome and the independent evolution of multicellularity in brown algae.</title>
        <authorList>
            <person name="Cock J.M."/>
            <person name="Sterck L."/>
            <person name="Rouze P."/>
            <person name="Scornet D."/>
            <person name="Allen A.E."/>
            <person name="Amoutzias G."/>
            <person name="Anthouard V."/>
            <person name="Artiguenave F."/>
            <person name="Aury J.M."/>
            <person name="Badger J.H."/>
            <person name="Beszteri B."/>
            <person name="Billiau K."/>
            <person name="Bonnet E."/>
            <person name="Bothwell J.H."/>
            <person name="Bowler C."/>
            <person name="Boyen C."/>
            <person name="Brownlee C."/>
            <person name="Carrano C.J."/>
            <person name="Charrier B."/>
            <person name="Cho G.Y."/>
            <person name="Coelho S.M."/>
            <person name="Collen J."/>
            <person name="Corre E."/>
            <person name="Da Silva C."/>
            <person name="Delage L."/>
            <person name="Delaroque N."/>
            <person name="Dittami S.M."/>
            <person name="Doulbeau S."/>
            <person name="Elias M."/>
            <person name="Farnham G."/>
            <person name="Gachon C.M."/>
            <person name="Gschloessl B."/>
            <person name="Heesch S."/>
            <person name="Jabbari K."/>
            <person name="Jubin C."/>
            <person name="Kawai H."/>
            <person name="Kimura K."/>
            <person name="Kloareg B."/>
            <person name="Kupper F.C."/>
            <person name="Lang D."/>
            <person name="Le Bail A."/>
            <person name="Leblanc C."/>
            <person name="Lerouge P."/>
            <person name="Lohr M."/>
            <person name="Lopez P.J."/>
            <person name="Martens C."/>
            <person name="Maumus F."/>
            <person name="Michel G."/>
            <person name="Miranda-Saavedra D."/>
            <person name="Morales J."/>
            <person name="Moreau H."/>
            <person name="Motomura T."/>
            <person name="Nagasato C."/>
            <person name="Napoli C.A."/>
            <person name="Nelson D.R."/>
            <person name="Nyvall-Collen P."/>
            <person name="Peters A.F."/>
            <person name="Pommier C."/>
            <person name="Potin P."/>
            <person name="Poulain J."/>
            <person name="Quesneville H."/>
            <person name="Read B."/>
            <person name="Rensing S.A."/>
            <person name="Ritter A."/>
            <person name="Rousvoal S."/>
            <person name="Samanta M."/>
            <person name="Samson G."/>
            <person name="Schroeder D.C."/>
            <person name="Segurens B."/>
            <person name="Strittmatter M."/>
            <person name="Tonon T."/>
            <person name="Tregear J.W."/>
            <person name="Valentin K."/>
            <person name="von Dassow P."/>
            <person name="Yamagishi T."/>
            <person name="Van de Peer Y."/>
            <person name="Wincker P."/>
        </authorList>
    </citation>
    <scope>NUCLEOTIDE SEQUENCE [LARGE SCALE GENOMIC DNA]</scope>
    <source>
        <strain evidence="3">Ec32 / CCAP1310/4</strain>
    </source>
</reference>
<dbReference type="AlphaFoldDB" id="D7FXQ8"/>
<gene>
    <name evidence="2" type="ORF">Esi_0033_0019</name>
</gene>
<feature type="region of interest" description="Disordered" evidence="1">
    <location>
        <begin position="1"/>
        <end position="63"/>
    </location>
</feature>
<feature type="region of interest" description="Disordered" evidence="1">
    <location>
        <begin position="75"/>
        <end position="104"/>
    </location>
</feature>
<dbReference type="Proteomes" id="UP000002630">
    <property type="component" value="Linkage Group LG07"/>
</dbReference>
<organism evidence="2 3">
    <name type="scientific">Ectocarpus siliculosus</name>
    <name type="common">Brown alga</name>
    <name type="synonym">Conferva siliculosa</name>
    <dbReference type="NCBI Taxonomy" id="2880"/>
    <lineage>
        <taxon>Eukaryota</taxon>
        <taxon>Sar</taxon>
        <taxon>Stramenopiles</taxon>
        <taxon>Ochrophyta</taxon>
        <taxon>PX clade</taxon>
        <taxon>Phaeophyceae</taxon>
        <taxon>Ectocarpales</taxon>
        <taxon>Ectocarpaceae</taxon>
        <taxon>Ectocarpus</taxon>
    </lineage>
</organism>
<keyword evidence="3" id="KW-1185">Reference proteome</keyword>
<name>D7FXQ8_ECTSI</name>
<evidence type="ECO:0000256" key="1">
    <source>
        <dbReference type="SAM" id="MobiDB-lite"/>
    </source>
</evidence>
<evidence type="ECO:0000313" key="2">
    <source>
        <dbReference type="EMBL" id="CBJ26425.1"/>
    </source>
</evidence>
<dbReference type="InParanoid" id="D7FXQ8"/>
<evidence type="ECO:0000313" key="3">
    <source>
        <dbReference type="Proteomes" id="UP000002630"/>
    </source>
</evidence>
<dbReference type="EMBL" id="FN649732">
    <property type="protein sequence ID" value="CBJ26425.1"/>
    <property type="molecule type" value="Genomic_DNA"/>
</dbReference>